<feature type="transmembrane region" description="Helical" evidence="5">
    <location>
        <begin position="136"/>
        <end position="157"/>
    </location>
</feature>
<dbReference type="AlphaFoldDB" id="A0A813YQC9"/>
<evidence type="ECO:0000259" key="6">
    <source>
        <dbReference type="PROSITE" id="PS50262"/>
    </source>
</evidence>
<evidence type="ECO:0000256" key="1">
    <source>
        <dbReference type="ARBA" id="ARBA00004370"/>
    </source>
</evidence>
<evidence type="ECO:0000256" key="3">
    <source>
        <dbReference type="ARBA" id="ARBA00022989"/>
    </source>
</evidence>
<dbReference type="CDD" id="cd00637">
    <property type="entry name" value="7tm_classA_rhodopsin-like"/>
    <property type="match status" value="1"/>
</dbReference>
<evidence type="ECO:0000313" key="8">
    <source>
        <dbReference type="Proteomes" id="UP000663879"/>
    </source>
</evidence>
<dbReference type="Pfam" id="PF00001">
    <property type="entry name" value="7tm_1"/>
    <property type="match status" value="1"/>
</dbReference>
<dbReference type="OrthoDB" id="10139472at2759"/>
<dbReference type="Gene3D" id="1.20.1070.10">
    <property type="entry name" value="Rhodopsin 7-helix transmembrane proteins"/>
    <property type="match status" value="1"/>
</dbReference>
<dbReference type="GO" id="GO:0004930">
    <property type="term" value="F:G protein-coupled receptor activity"/>
    <property type="evidence" value="ECO:0007669"/>
    <property type="project" value="InterPro"/>
</dbReference>
<proteinExistence type="predicted"/>
<feature type="transmembrane region" description="Helical" evidence="5">
    <location>
        <begin position="94"/>
        <end position="115"/>
    </location>
</feature>
<comment type="subcellular location">
    <subcellularLocation>
        <location evidence="1">Membrane</location>
    </subcellularLocation>
</comment>
<dbReference type="InterPro" id="IPR000276">
    <property type="entry name" value="GPCR_Rhodpsn"/>
</dbReference>
<organism evidence="7 8">
    <name type="scientific">Brachionus calyciflorus</name>
    <dbReference type="NCBI Taxonomy" id="104777"/>
    <lineage>
        <taxon>Eukaryota</taxon>
        <taxon>Metazoa</taxon>
        <taxon>Spiralia</taxon>
        <taxon>Gnathifera</taxon>
        <taxon>Rotifera</taxon>
        <taxon>Eurotatoria</taxon>
        <taxon>Monogononta</taxon>
        <taxon>Pseudotrocha</taxon>
        <taxon>Ploima</taxon>
        <taxon>Brachionidae</taxon>
        <taxon>Brachionus</taxon>
    </lineage>
</organism>
<dbReference type="InterPro" id="IPR017452">
    <property type="entry name" value="GPCR_Rhodpsn_7TM"/>
</dbReference>
<evidence type="ECO:0000256" key="4">
    <source>
        <dbReference type="ARBA" id="ARBA00023136"/>
    </source>
</evidence>
<name>A0A813YQC9_9BILA</name>
<protein>
    <recommendedName>
        <fullName evidence="6">G-protein coupled receptors family 1 profile domain-containing protein</fullName>
    </recommendedName>
</protein>
<keyword evidence="3 5" id="KW-1133">Transmembrane helix</keyword>
<evidence type="ECO:0000256" key="2">
    <source>
        <dbReference type="ARBA" id="ARBA00022692"/>
    </source>
</evidence>
<reference evidence="7" key="1">
    <citation type="submission" date="2021-02" db="EMBL/GenBank/DDBJ databases">
        <authorList>
            <person name="Nowell W R."/>
        </authorList>
    </citation>
    <scope>NUCLEOTIDE SEQUENCE</scope>
    <source>
        <strain evidence="7">Ploen Becks lab</strain>
    </source>
</reference>
<feature type="transmembrane region" description="Helical" evidence="5">
    <location>
        <begin position="56"/>
        <end position="82"/>
    </location>
</feature>
<evidence type="ECO:0000256" key="5">
    <source>
        <dbReference type="SAM" id="Phobius"/>
    </source>
</evidence>
<comment type="caution">
    <text evidence="7">The sequence shown here is derived from an EMBL/GenBank/DDBJ whole genome shotgun (WGS) entry which is preliminary data.</text>
</comment>
<dbReference type="SUPFAM" id="SSF81321">
    <property type="entry name" value="Family A G protein-coupled receptor-like"/>
    <property type="match status" value="1"/>
</dbReference>
<keyword evidence="8" id="KW-1185">Reference proteome</keyword>
<evidence type="ECO:0000313" key="7">
    <source>
        <dbReference type="EMBL" id="CAF0887276.1"/>
    </source>
</evidence>
<dbReference type="GO" id="GO:0016020">
    <property type="term" value="C:membrane"/>
    <property type="evidence" value="ECO:0007669"/>
    <property type="project" value="UniProtKB-SubCell"/>
</dbReference>
<dbReference type="EMBL" id="CAJNOC010001735">
    <property type="protein sequence ID" value="CAF0887276.1"/>
    <property type="molecule type" value="Genomic_DNA"/>
</dbReference>
<keyword evidence="4 5" id="KW-0472">Membrane</keyword>
<dbReference type="Proteomes" id="UP000663879">
    <property type="component" value="Unassembled WGS sequence"/>
</dbReference>
<gene>
    <name evidence="7" type="ORF">OXX778_LOCUS10724</name>
</gene>
<sequence length="197" mass="22973">MNTTIQNQSFVRRNQSNQTLLLSALYSIIPFGILFNLTQITVYLRKKFTKSTMSIYYIAISTNNILVLTTVCLRFIAAIKIYDYEENTYIGCKLASFCIRVVFNACTWLNFLLTLDRLVFILYPNRFKFFQSKINVIKLIILMYTLLFCLNSPSFFFDFSIVQINSSNSTELSYICTASQQLTITRESMAHPYRNLH</sequence>
<feature type="transmembrane region" description="Helical" evidence="5">
    <location>
        <begin position="20"/>
        <end position="44"/>
    </location>
</feature>
<feature type="domain" description="G-protein coupled receptors family 1 profile" evidence="6">
    <location>
        <begin position="35"/>
        <end position="197"/>
    </location>
</feature>
<accession>A0A813YQC9</accession>
<dbReference type="PROSITE" id="PS50262">
    <property type="entry name" value="G_PROTEIN_RECEP_F1_2"/>
    <property type="match status" value="1"/>
</dbReference>
<keyword evidence="2 5" id="KW-0812">Transmembrane</keyword>